<dbReference type="Gene3D" id="1.10.10.10">
    <property type="entry name" value="Winged helix-like DNA-binding domain superfamily/Winged helix DNA-binding domain"/>
    <property type="match status" value="1"/>
</dbReference>
<dbReference type="GO" id="GO:0003677">
    <property type="term" value="F:DNA binding"/>
    <property type="evidence" value="ECO:0007669"/>
    <property type="project" value="UniProtKB-KW"/>
</dbReference>
<dbReference type="PROSITE" id="PS50042">
    <property type="entry name" value="CNMP_BINDING_3"/>
    <property type="match status" value="1"/>
</dbReference>
<dbReference type="AlphaFoldDB" id="A0A2X2JLB0"/>
<dbReference type="EMBL" id="CABWMV010000028">
    <property type="protein sequence ID" value="VXD08160.1"/>
    <property type="molecule type" value="Genomic_DNA"/>
</dbReference>
<dbReference type="InterPro" id="IPR036388">
    <property type="entry name" value="WH-like_DNA-bd_sf"/>
</dbReference>
<feature type="domain" description="HTH crp-type" evidence="5">
    <location>
        <begin position="144"/>
        <end position="209"/>
    </location>
</feature>
<dbReference type="EMBL" id="UAUU01000011">
    <property type="protein sequence ID" value="SPZ92956.1"/>
    <property type="molecule type" value="Genomic_DNA"/>
</dbReference>
<evidence type="ECO:0000256" key="1">
    <source>
        <dbReference type="ARBA" id="ARBA00023015"/>
    </source>
</evidence>
<dbReference type="Proteomes" id="UP000251241">
    <property type="component" value="Unassembled WGS sequence"/>
</dbReference>
<evidence type="ECO:0000259" key="4">
    <source>
        <dbReference type="PROSITE" id="PS50042"/>
    </source>
</evidence>
<dbReference type="GeneID" id="97179771"/>
<feature type="domain" description="Cyclic nucleotide-binding" evidence="4">
    <location>
        <begin position="8"/>
        <end position="75"/>
    </location>
</feature>
<dbReference type="InterPro" id="IPR014710">
    <property type="entry name" value="RmlC-like_jellyroll"/>
</dbReference>
<dbReference type="InterPro" id="IPR000595">
    <property type="entry name" value="cNMP-bd_dom"/>
</dbReference>
<dbReference type="SMART" id="SM00419">
    <property type="entry name" value="HTH_CRP"/>
    <property type="match status" value="1"/>
</dbReference>
<organism evidence="6 8">
    <name type="scientific">Sphingobacterium multivorum</name>
    <dbReference type="NCBI Taxonomy" id="28454"/>
    <lineage>
        <taxon>Bacteria</taxon>
        <taxon>Pseudomonadati</taxon>
        <taxon>Bacteroidota</taxon>
        <taxon>Sphingobacteriia</taxon>
        <taxon>Sphingobacteriales</taxon>
        <taxon>Sphingobacteriaceae</taxon>
        <taxon>Sphingobacterium</taxon>
    </lineage>
</organism>
<dbReference type="InterPro" id="IPR036390">
    <property type="entry name" value="WH_DNA-bd_sf"/>
</dbReference>
<evidence type="ECO:0000313" key="9">
    <source>
        <dbReference type="Proteomes" id="UP000432350"/>
    </source>
</evidence>
<dbReference type="PANTHER" id="PTHR24567:SF26">
    <property type="entry name" value="REGULATORY PROTEIN YEIL"/>
    <property type="match status" value="1"/>
</dbReference>
<dbReference type="InterPro" id="IPR012318">
    <property type="entry name" value="HTH_CRP"/>
</dbReference>
<proteinExistence type="predicted"/>
<keyword evidence="2" id="KW-0238">DNA-binding</keyword>
<name>A0A2X2JLB0_SPHMU</name>
<gene>
    <name evidence="6" type="primary">ntcA</name>
    <name evidence="6" type="ORF">NCTC11343_04893</name>
    <name evidence="7" type="ORF">SPHINGO8BC_90314</name>
</gene>
<dbReference type="PROSITE" id="PS51063">
    <property type="entry name" value="HTH_CRP_2"/>
    <property type="match status" value="1"/>
</dbReference>
<evidence type="ECO:0000256" key="2">
    <source>
        <dbReference type="ARBA" id="ARBA00023125"/>
    </source>
</evidence>
<dbReference type="GO" id="GO:0003700">
    <property type="term" value="F:DNA-binding transcription factor activity"/>
    <property type="evidence" value="ECO:0007669"/>
    <property type="project" value="TreeGrafter"/>
</dbReference>
<protein>
    <submittedName>
        <fullName evidence="7">Crp/Fnr family transcriptional regulator</fullName>
    </submittedName>
    <submittedName>
        <fullName evidence="6">Global nitrogen regulator</fullName>
    </submittedName>
</protein>
<dbReference type="RefSeq" id="WP_070567849.1">
    <property type="nucleotide sequence ID" value="NZ_CP068089.1"/>
</dbReference>
<dbReference type="Proteomes" id="UP000432350">
    <property type="component" value="Unassembled WGS sequence"/>
</dbReference>
<sequence>MLSIQQAYTGILEPELITAIAKNAHIKTFHEGDLIIDTNQYIKSMPLLLDGAIKIVREDEDKGELLLYYLEKGQTCTMSIACCLGNKKSEIRALAEKTTTVAMIPNELVNLWMGKYPSWRNFIISSYSSRMDEMLQAIDSLAFSNMEERIIQYLKAKVKLNNDRILTLTHQDIASDLNTSRVVVSRILKKLEQEDKIVLLRNEIRVLVE</sequence>
<reference evidence="7 9" key="2">
    <citation type="submission" date="2019-10" db="EMBL/GenBank/DDBJ databases">
        <authorList>
            <person name="Karimi E."/>
        </authorList>
    </citation>
    <scope>NUCLEOTIDE SEQUENCE [LARGE SCALE GENOMIC DNA]</scope>
    <source>
        <strain evidence="7">Sphingobacterium sp. 8BC</strain>
    </source>
</reference>
<dbReference type="Pfam" id="PF13545">
    <property type="entry name" value="HTH_Crp_2"/>
    <property type="match status" value="1"/>
</dbReference>
<dbReference type="PANTHER" id="PTHR24567">
    <property type="entry name" value="CRP FAMILY TRANSCRIPTIONAL REGULATORY PROTEIN"/>
    <property type="match status" value="1"/>
</dbReference>
<dbReference type="SUPFAM" id="SSF46785">
    <property type="entry name" value="Winged helix' DNA-binding domain"/>
    <property type="match status" value="1"/>
</dbReference>
<keyword evidence="1" id="KW-0805">Transcription regulation</keyword>
<accession>A0A2X2JLB0</accession>
<evidence type="ECO:0000313" key="7">
    <source>
        <dbReference type="EMBL" id="VXD08160.1"/>
    </source>
</evidence>
<reference evidence="6 8" key="1">
    <citation type="submission" date="2018-06" db="EMBL/GenBank/DDBJ databases">
        <authorList>
            <consortium name="Pathogen Informatics"/>
            <person name="Doyle S."/>
        </authorList>
    </citation>
    <scope>NUCLEOTIDE SEQUENCE [LARGE SCALE GENOMIC DNA]</scope>
    <source>
        <strain evidence="6 8">NCTC11343</strain>
    </source>
</reference>
<accession>A0A654DRQ8</accession>
<dbReference type="SUPFAM" id="SSF51206">
    <property type="entry name" value="cAMP-binding domain-like"/>
    <property type="match status" value="1"/>
</dbReference>
<evidence type="ECO:0000259" key="5">
    <source>
        <dbReference type="PROSITE" id="PS51063"/>
    </source>
</evidence>
<dbReference type="Gene3D" id="2.60.120.10">
    <property type="entry name" value="Jelly Rolls"/>
    <property type="match status" value="1"/>
</dbReference>
<dbReference type="GO" id="GO:0005829">
    <property type="term" value="C:cytosol"/>
    <property type="evidence" value="ECO:0007669"/>
    <property type="project" value="TreeGrafter"/>
</dbReference>
<evidence type="ECO:0000256" key="3">
    <source>
        <dbReference type="ARBA" id="ARBA00023163"/>
    </source>
</evidence>
<dbReference type="InterPro" id="IPR050397">
    <property type="entry name" value="Env_Response_Regulators"/>
</dbReference>
<keyword evidence="3" id="KW-0804">Transcription</keyword>
<evidence type="ECO:0000313" key="8">
    <source>
        <dbReference type="Proteomes" id="UP000251241"/>
    </source>
</evidence>
<evidence type="ECO:0000313" key="6">
    <source>
        <dbReference type="EMBL" id="SPZ92956.1"/>
    </source>
</evidence>
<dbReference type="InterPro" id="IPR018490">
    <property type="entry name" value="cNMP-bd_dom_sf"/>
</dbReference>